<sequence length="711" mass="77314">MGAMRIFRTSLPMKRTILLKLALSLSVAVAAPAGVSWSQPLLGGGDVPAPANRPAALSVSSASSVSGSSVSGDITGSIPVVAPMPVERSPLKSGLDALSDRNGALALSIRDAMPQGLDRHMLTWSIAMSGLAGIPSSEIANAQRELKGWPGLSAFRANSEKALLRENPPAPDVLAAFGETKPETAEGTIILTRALVASGNRSRAVFILKDLWRSQPLEIATEDRILSEFGGLLTRADHKVRMDYLMYRGRTAQAKRFASLGDAQALYAAWMAVNSRSPKAVALVQAASARFGNDPALLFVKIEYQRRQDNYQDAAKLLALVPRDASRLVNPGEWWNERRIVARGLADDGKYRLAYQVAAGYTATDPVDIVDAEFHAGWYALRGLNDPKTAAQHFRRIVEASNRPLSASRAYYWLGRADEAQGNPTAARQDFVRAADYPGTFYGQLAGARLKQTRLDIRYPTPTDEDRRRFASREAIIAIDRYKAAGHEWRGASLYRALAEQLQSPGELALLASKAERAGNHQLSLQVGKTAYGRGINVPALAFPIGVIPASANIAGSGKAMAYAIARQESAFNPAAVSAANAKGLLQLMPATAKAVAKRHDMAFSPDRLTQDPAYNATLGAHYLGEQIDAFGGSYILTFIAYNAGPKRVPEWINRYGDPRGMPIDDVVDWIERIPFPETRGYVQRVMENYQIYKTRLGQTADIEHDLRYGR</sequence>
<feature type="signal peptide" evidence="4">
    <location>
        <begin position="1"/>
        <end position="30"/>
    </location>
</feature>
<proteinExistence type="inferred from homology"/>
<dbReference type="PANTHER" id="PTHR37423">
    <property type="entry name" value="SOLUBLE LYTIC MUREIN TRANSGLYCOSYLASE-RELATED"/>
    <property type="match status" value="1"/>
</dbReference>
<dbReference type="SUPFAM" id="SSF53955">
    <property type="entry name" value="Lysozyme-like"/>
    <property type="match status" value="1"/>
</dbReference>
<keyword evidence="3 4" id="KW-0732">Signal</keyword>
<comment type="similarity">
    <text evidence="1">Belongs to the transglycosylase Slt family.</text>
</comment>
<organism evidence="6 7">
    <name type="scientific">Agrobacterium vitis</name>
    <name type="common">Rhizobium vitis</name>
    <dbReference type="NCBI Taxonomy" id="373"/>
    <lineage>
        <taxon>Bacteria</taxon>
        <taxon>Pseudomonadati</taxon>
        <taxon>Pseudomonadota</taxon>
        <taxon>Alphaproteobacteria</taxon>
        <taxon>Hyphomicrobiales</taxon>
        <taxon>Rhizobiaceae</taxon>
        <taxon>Rhizobium/Agrobacterium group</taxon>
        <taxon>Agrobacterium</taxon>
    </lineage>
</organism>
<dbReference type="CDD" id="cd13401">
    <property type="entry name" value="Slt70-like"/>
    <property type="match status" value="1"/>
</dbReference>
<dbReference type="InterPro" id="IPR008258">
    <property type="entry name" value="Transglycosylase_SLT_dom_1"/>
</dbReference>
<dbReference type="InterPro" id="IPR000189">
    <property type="entry name" value="Transglyc_AS"/>
</dbReference>
<dbReference type="Gene3D" id="1.25.20.10">
    <property type="entry name" value="Bacterial muramidases"/>
    <property type="match status" value="1"/>
</dbReference>
<comment type="caution">
    <text evidence="6">The sequence shown here is derived from an EMBL/GenBank/DDBJ whole genome shotgun (WGS) entry which is preliminary data.</text>
</comment>
<dbReference type="EMBL" id="WPHM01000017">
    <property type="protein sequence ID" value="MUZ60446.1"/>
    <property type="molecule type" value="Genomic_DNA"/>
</dbReference>
<dbReference type="InterPro" id="IPR023346">
    <property type="entry name" value="Lysozyme-like_dom_sf"/>
</dbReference>
<evidence type="ECO:0000256" key="1">
    <source>
        <dbReference type="ARBA" id="ARBA00007734"/>
    </source>
</evidence>
<evidence type="ECO:0000259" key="5">
    <source>
        <dbReference type="Pfam" id="PF01464"/>
    </source>
</evidence>
<evidence type="ECO:0000313" key="6">
    <source>
        <dbReference type="EMBL" id="MUZ60446.1"/>
    </source>
</evidence>
<accession>A0AAE4WG52</accession>
<dbReference type="GO" id="GO:0008933">
    <property type="term" value="F:peptidoglycan lytic transglycosylase activity"/>
    <property type="evidence" value="ECO:0007669"/>
    <property type="project" value="InterPro"/>
</dbReference>
<dbReference type="GO" id="GO:0016020">
    <property type="term" value="C:membrane"/>
    <property type="evidence" value="ECO:0007669"/>
    <property type="project" value="InterPro"/>
</dbReference>
<dbReference type="GO" id="GO:0004553">
    <property type="term" value="F:hydrolase activity, hydrolyzing O-glycosyl compounds"/>
    <property type="evidence" value="ECO:0007669"/>
    <property type="project" value="InterPro"/>
</dbReference>
<feature type="chain" id="PRO_5042290873" evidence="4">
    <location>
        <begin position="31"/>
        <end position="711"/>
    </location>
</feature>
<gene>
    <name evidence="6" type="ORF">GOZ95_23750</name>
</gene>
<protein>
    <submittedName>
        <fullName evidence="6">Transglycosylase SLT domain-containing protein</fullName>
    </submittedName>
</protein>
<evidence type="ECO:0000256" key="2">
    <source>
        <dbReference type="ARBA" id="ARBA00009387"/>
    </source>
</evidence>
<evidence type="ECO:0000256" key="3">
    <source>
        <dbReference type="ARBA" id="ARBA00022729"/>
    </source>
</evidence>
<dbReference type="PROSITE" id="PS00922">
    <property type="entry name" value="TRANSGLYCOSYLASE"/>
    <property type="match status" value="1"/>
</dbReference>
<dbReference type="GO" id="GO:0000270">
    <property type="term" value="P:peptidoglycan metabolic process"/>
    <property type="evidence" value="ECO:0007669"/>
    <property type="project" value="InterPro"/>
</dbReference>
<dbReference type="PANTHER" id="PTHR37423:SF2">
    <property type="entry name" value="MEMBRANE-BOUND LYTIC MUREIN TRANSGLYCOSYLASE C"/>
    <property type="match status" value="1"/>
</dbReference>
<evidence type="ECO:0000313" key="7">
    <source>
        <dbReference type="Proteomes" id="UP000436692"/>
    </source>
</evidence>
<dbReference type="Gene3D" id="1.10.530.10">
    <property type="match status" value="1"/>
</dbReference>
<feature type="domain" description="Transglycosylase SLT" evidence="5">
    <location>
        <begin position="555"/>
        <end position="658"/>
    </location>
</feature>
<dbReference type="SUPFAM" id="SSF48435">
    <property type="entry name" value="Bacterial muramidases"/>
    <property type="match status" value="1"/>
</dbReference>
<dbReference type="InterPro" id="IPR008939">
    <property type="entry name" value="Lytic_TGlycosylase_superhlx_U"/>
</dbReference>
<dbReference type="AlphaFoldDB" id="A0AAE4WG52"/>
<name>A0AAE4WG52_AGRVI</name>
<evidence type="ECO:0000256" key="4">
    <source>
        <dbReference type="SAM" id="SignalP"/>
    </source>
</evidence>
<reference evidence="6 7" key="1">
    <citation type="submission" date="2019-12" db="EMBL/GenBank/DDBJ databases">
        <title>Whole-genome sequencing of Allorhizobium vitis.</title>
        <authorList>
            <person name="Gan H.M."/>
            <person name="Szegedi E."/>
            <person name="Burr T."/>
            <person name="Savka M.A."/>
        </authorList>
    </citation>
    <scope>NUCLEOTIDE SEQUENCE [LARGE SCALE GENOMIC DNA]</scope>
    <source>
        <strain evidence="6 7">CG989</strain>
    </source>
</reference>
<comment type="similarity">
    <text evidence="2">Belongs to the virb1 family.</text>
</comment>
<dbReference type="Proteomes" id="UP000436692">
    <property type="component" value="Unassembled WGS sequence"/>
</dbReference>
<dbReference type="Pfam" id="PF01464">
    <property type="entry name" value="SLT"/>
    <property type="match status" value="1"/>
</dbReference>
<dbReference type="GO" id="GO:0042597">
    <property type="term" value="C:periplasmic space"/>
    <property type="evidence" value="ECO:0007669"/>
    <property type="project" value="InterPro"/>
</dbReference>